<dbReference type="GO" id="GO:0045134">
    <property type="term" value="F:UDP phosphatase activity"/>
    <property type="evidence" value="ECO:0007669"/>
    <property type="project" value="TreeGrafter"/>
</dbReference>
<evidence type="ECO:0000256" key="2">
    <source>
        <dbReference type="ARBA" id="ARBA00022801"/>
    </source>
</evidence>
<comment type="similarity">
    <text evidence="1">Belongs to the GDA1/CD39 NTPase family.</text>
</comment>
<dbReference type="Proteomes" id="UP000663852">
    <property type="component" value="Unassembled WGS sequence"/>
</dbReference>
<feature type="binding site" evidence="4">
    <location>
        <begin position="245"/>
        <end position="249"/>
    </location>
    <ligand>
        <name>ATP</name>
        <dbReference type="ChEBI" id="CHEBI:30616"/>
    </ligand>
</feature>
<comment type="caution">
    <text evidence="6">The sequence shown here is derived from an EMBL/GenBank/DDBJ whole genome shotgun (WGS) entry which is preliminary data.</text>
</comment>
<protein>
    <submittedName>
        <fullName evidence="6">Uncharacterized protein</fullName>
    </submittedName>
</protein>
<dbReference type="Gene3D" id="3.30.420.40">
    <property type="match status" value="1"/>
</dbReference>
<dbReference type="InterPro" id="IPR000407">
    <property type="entry name" value="GDA1_CD39_NTPase"/>
</dbReference>
<evidence type="ECO:0000313" key="8">
    <source>
        <dbReference type="Proteomes" id="UP000663828"/>
    </source>
</evidence>
<dbReference type="GO" id="GO:0005524">
    <property type="term" value="F:ATP binding"/>
    <property type="evidence" value="ECO:0007669"/>
    <property type="project" value="UniProtKB-KW"/>
</dbReference>
<dbReference type="GO" id="GO:0017111">
    <property type="term" value="F:ribonucleoside triphosphate phosphatase activity"/>
    <property type="evidence" value="ECO:0007669"/>
    <property type="project" value="TreeGrafter"/>
</dbReference>
<proteinExistence type="inferred from homology"/>
<keyword evidence="5" id="KW-1133">Transmembrane helix</keyword>
<keyword evidence="2" id="KW-0378">Hydrolase</keyword>
<feature type="transmembrane region" description="Helical" evidence="5">
    <location>
        <begin position="20"/>
        <end position="43"/>
    </location>
</feature>
<organism evidence="6 8">
    <name type="scientific">Adineta ricciae</name>
    <name type="common">Rotifer</name>
    <dbReference type="NCBI Taxonomy" id="249248"/>
    <lineage>
        <taxon>Eukaryota</taxon>
        <taxon>Metazoa</taxon>
        <taxon>Spiralia</taxon>
        <taxon>Gnathifera</taxon>
        <taxon>Rotifera</taxon>
        <taxon>Eurotatoria</taxon>
        <taxon>Bdelloidea</taxon>
        <taxon>Adinetida</taxon>
        <taxon>Adinetidae</taxon>
        <taxon>Adineta</taxon>
    </lineage>
</organism>
<evidence type="ECO:0000256" key="5">
    <source>
        <dbReference type="SAM" id="Phobius"/>
    </source>
</evidence>
<evidence type="ECO:0000256" key="4">
    <source>
        <dbReference type="PIRSR" id="PIRSR600407-2"/>
    </source>
</evidence>
<accession>A0A813PFR5</accession>
<sequence>MDEQRQKQKRQQRIRSIIHFIQGVAVTLFIFAALIVIYLTIIYRARVIPFTNYAIVFDAGSSHTEMFVYHWPADKSDGLGTTSSVNEYFVCGLAAINTDDSKKKGEKNKLKAISDFEHNLDLLHDYFRPCLEEAVSKIPSNRHKFSPIFLGATAGMRLSRLRNITRSSQILETIRDIFSRYPFQFVAARQVRILTGMEEAIDGWITTNILLEKFKHRHEKQKLLNSLSSPDELDPNMVGVLDLGGASTQVTFTYVRNIDDEPIPDEFTTNITLFDTIYSPYAHSYLCWGKNEALRRYRARLVNAAINVNRTYLPSSTRILIRDPCLARGANDTIPISKVFGSPCTLNEQQKFNPNLNISSLTFVGSGNASLCRQRLINLFDAKRNDKTVNCSFKKDYCTFDHTFQPMLPSKINFIGLSGYYYVFNNLAHGMSLSPGTAKERYRLKDFSAEEISQRLLSVCETPYPALYEQESMTSYNEVHKRALCFDAWYTWLLLTYAIGFKGEDLKRLSFANKFPTGKVGWTLGYMINQTNYIPAEFREKPIGKQQYISWVTISFIIALGTLVFLVLTCHAYVRHVYQKRTNRFNNVDKSQYAIPTEQSLT</sequence>
<dbReference type="Pfam" id="PF01150">
    <property type="entry name" value="GDA1_CD39"/>
    <property type="match status" value="1"/>
</dbReference>
<evidence type="ECO:0000256" key="1">
    <source>
        <dbReference type="ARBA" id="ARBA00009283"/>
    </source>
</evidence>
<dbReference type="AlphaFoldDB" id="A0A813PFR5"/>
<dbReference type="GO" id="GO:0004382">
    <property type="term" value="F:GDP phosphatase activity"/>
    <property type="evidence" value="ECO:0007669"/>
    <property type="project" value="TreeGrafter"/>
</dbReference>
<evidence type="ECO:0000313" key="7">
    <source>
        <dbReference type="EMBL" id="CAF1203307.1"/>
    </source>
</evidence>
<evidence type="ECO:0000313" key="6">
    <source>
        <dbReference type="EMBL" id="CAF0754439.1"/>
    </source>
</evidence>
<feature type="active site" description="Proton acceptor" evidence="3">
    <location>
        <position position="199"/>
    </location>
</feature>
<dbReference type="EMBL" id="CAJNOJ010000150">
    <property type="protein sequence ID" value="CAF1203307.1"/>
    <property type="molecule type" value="Genomic_DNA"/>
</dbReference>
<evidence type="ECO:0000256" key="3">
    <source>
        <dbReference type="PIRSR" id="PIRSR600407-1"/>
    </source>
</evidence>
<gene>
    <name evidence="7" type="ORF">EDS130_LOCUS25490</name>
    <name evidence="6" type="ORF">XAT740_LOCUS601</name>
</gene>
<dbReference type="GO" id="GO:0005886">
    <property type="term" value="C:plasma membrane"/>
    <property type="evidence" value="ECO:0007669"/>
    <property type="project" value="TreeGrafter"/>
</dbReference>
<dbReference type="EMBL" id="CAJNOR010000017">
    <property type="protein sequence ID" value="CAF0754439.1"/>
    <property type="molecule type" value="Genomic_DNA"/>
</dbReference>
<dbReference type="Proteomes" id="UP000663828">
    <property type="component" value="Unassembled WGS sequence"/>
</dbReference>
<dbReference type="OrthoDB" id="6372431at2759"/>
<feature type="transmembrane region" description="Helical" evidence="5">
    <location>
        <begin position="548"/>
        <end position="574"/>
    </location>
</feature>
<dbReference type="PANTHER" id="PTHR11782:SF83">
    <property type="entry name" value="GUANOSINE-DIPHOSPHATASE"/>
    <property type="match status" value="1"/>
</dbReference>
<keyword evidence="4" id="KW-0547">Nucleotide-binding</keyword>
<reference evidence="6" key="1">
    <citation type="submission" date="2021-02" db="EMBL/GenBank/DDBJ databases">
        <authorList>
            <person name="Nowell W R."/>
        </authorList>
    </citation>
    <scope>NUCLEOTIDE SEQUENCE</scope>
</reference>
<dbReference type="GO" id="GO:0009134">
    <property type="term" value="P:nucleoside diphosphate catabolic process"/>
    <property type="evidence" value="ECO:0007669"/>
    <property type="project" value="TreeGrafter"/>
</dbReference>
<dbReference type="Gene3D" id="3.30.420.150">
    <property type="entry name" value="Exopolyphosphatase. Domain 2"/>
    <property type="match status" value="1"/>
</dbReference>
<name>A0A813PFR5_ADIRI</name>
<keyword evidence="4" id="KW-0067">ATP-binding</keyword>
<dbReference type="PANTHER" id="PTHR11782">
    <property type="entry name" value="ADENOSINE/GUANOSINE DIPHOSPHATASE"/>
    <property type="match status" value="1"/>
</dbReference>
<keyword evidence="8" id="KW-1185">Reference proteome</keyword>
<keyword evidence="5" id="KW-0472">Membrane</keyword>
<keyword evidence="5" id="KW-0812">Transmembrane</keyword>